<evidence type="ECO:0000313" key="10">
    <source>
        <dbReference type="EMBL" id="KAG5681192.1"/>
    </source>
</evidence>
<keyword evidence="9" id="KW-1133">Transmembrane helix</keyword>
<keyword evidence="5" id="KW-0378">Hydrolase</keyword>
<evidence type="ECO:0000256" key="3">
    <source>
        <dbReference type="ARBA" id="ARBA00014212"/>
    </source>
</evidence>
<dbReference type="GO" id="GO:0005764">
    <property type="term" value="C:lysosome"/>
    <property type="evidence" value="ECO:0007669"/>
    <property type="project" value="TreeGrafter"/>
</dbReference>
<keyword evidence="11" id="KW-1185">Reference proteome</keyword>
<keyword evidence="9" id="KW-0472">Membrane</keyword>
<evidence type="ECO:0000256" key="4">
    <source>
        <dbReference type="ARBA" id="ARBA00022729"/>
    </source>
</evidence>
<feature type="transmembrane region" description="Helical" evidence="9">
    <location>
        <begin position="6"/>
        <end position="28"/>
    </location>
</feature>
<accession>A0A9J6CH77</accession>
<evidence type="ECO:0000256" key="7">
    <source>
        <dbReference type="ARBA" id="ARBA00023180"/>
    </source>
</evidence>
<comment type="similarity">
    <text evidence="1">Belongs to the palmitoyl-protein thioesterase family.</text>
</comment>
<dbReference type="InterPro" id="IPR002472">
    <property type="entry name" value="Palm_thioest"/>
</dbReference>
<evidence type="ECO:0000256" key="2">
    <source>
        <dbReference type="ARBA" id="ARBA00012423"/>
    </source>
</evidence>
<dbReference type="Gene3D" id="3.40.50.1820">
    <property type="entry name" value="alpha/beta hydrolase"/>
    <property type="match status" value="1"/>
</dbReference>
<evidence type="ECO:0000256" key="5">
    <source>
        <dbReference type="ARBA" id="ARBA00022801"/>
    </source>
</evidence>
<dbReference type="AlphaFoldDB" id="A0A9J6CH77"/>
<keyword evidence="9" id="KW-0812">Transmembrane</keyword>
<dbReference type="InterPro" id="IPR029058">
    <property type="entry name" value="AB_hydrolase_fold"/>
</dbReference>
<keyword evidence="4" id="KW-0732">Signal</keyword>
<reference evidence="10" key="1">
    <citation type="submission" date="2021-03" db="EMBL/GenBank/DDBJ databases">
        <title>Chromosome level genome of the anhydrobiotic midge Polypedilum vanderplanki.</title>
        <authorList>
            <person name="Yoshida Y."/>
            <person name="Kikawada T."/>
            <person name="Gusev O."/>
        </authorList>
    </citation>
    <scope>NUCLEOTIDE SEQUENCE</scope>
    <source>
        <strain evidence="10">NIAS01</strain>
        <tissue evidence="10">Whole body or cell culture</tissue>
    </source>
</reference>
<keyword evidence="6" id="KW-1015">Disulfide bond</keyword>
<protein>
    <recommendedName>
        <fullName evidence="3">Palmitoyl-protein thioesterase 1</fullName>
        <ecNumber evidence="2">3.1.2.22</ecNumber>
    </recommendedName>
    <alternativeName>
        <fullName evidence="8">Palmitoyl-protein hydrolase 1</fullName>
    </alternativeName>
</protein>
<comment type="caution">
    <text evidence="10">The sequence shown here is derived from an EMBL/GenBank/DDBJ whole genome shotgun (WGS) entry which is preliminary data.</text>
</comment>
<dbReference type="EMBL" id="JADBJN010000001">
    <property type="protein sequence ID" value="KAG5681192.1"/>
    <property type="molecule type" value="Genomic_DNA"/>
</dbReference>
<dbReference type="PANTHER" id="PTHR11247:SF8">
    <property type="entry name" value="PALMITOYL-PROTEIN THIOESTERASE 1"/>
    <property type="match status" value="1"/>
</dbReference>
<evidence type="ECO:0000256" key="8">
    <source>
        <dbReference type="ARBA" id="ARBA00031934"/>
    </source>
</evidence>
<dbReference type="GO" id="GO:0008474">
    <property type="term" value="F:palmitoyl-(protein) hydrolase activity"/>
    <property type="evidence" value="ECO:0007669"/>
    <property type="project" value="UniProtKB-EC"/>
</dbReference>
<dbReference type="EC" id="3.1.2.22" evidence="2"/>
<dbReference type="GO" id="GO:0006898">
    <property type="term" value="P:receptor-mediated endocytosis"/>
    <property type="evidence" value="ECO:0007669"/>
    <property type="project" value="TreeGrafter"/>
</dbReference>
<dbReference type="PANTHER" id="PTHR11247">
    <property type="entry name" value="PALMITOYL-PROTEIN THIOESTERASE/DOLICHYLDIPHOSPHATASE 1"/>
    <property type="match status" value="1"/>
</dbReference>
<evidence type="ECO:0000256" key="9">
    <source>
        <dbReference type="SAM" id="Phobius"/>
    </source>
</evidence>
<dbReference type="Pfam" id="PF02089">
    <property type="entry name" value="Palm_thioest"/>
    <property type="match status" value="1"/>
</dbReference>
<evidence type="ECO:0000256" key="1">
    <source>
        <dbReference type="ARBA" id="ARBA00010758"/>
    </source>
</evidence>
<dbReference type="Proteomes" id="UP001107558">
    <property type="component" value="Chromosome 1"/>
</dbReference>
<sequence>MLWLKLSQIFTFSCIFFVVSANLPVLIWHGLLSDPRNNFNYFKQMMKDEANVTVKSVDLTVNNLHEREVSVSVHLFNQIDQVCYEIKKDEELKNGFNAIGLSQGGQFMRGLIQRCDAVKVKNFISFGGQHQGIFGLPNCSISSSMSPCNLLRKLLNVFAYTDWAQMHIAQTTYWHDPISRKYQKYNTFIADINNERDINMDYIHRLQQLNKFVLIKFLRDEMVQPIETQWFGFYKPGSDRIVQNMTETATYIEDKLGLRKMMESRKIIFLAIDDEHLNIATEWFREHIIPLLKDN</sequence>
<dbReference type="PRINTS" id="PR00414">
    <property type="entry name" value="PPTHIESTRASE"/>
</dbReference>
<evidence type="ECO:0000256" key="6">
    <source>
        <dbReference type="ARBA" id="ARBA00023157"/>
    </source>
</evidence>
<name>A0A9J6CH77_POLVA</name>
<keyword evidence="7" id="KW-0325">Glycoprotein</keyword>
<dbReference type="SUPFAM" id="SSF53474">
    <property type="entry name" value="alpha/beta-Hydrolases"/>
    <property type="match status" value="1"/>
</dbReference>
<proteinExistence type="inferred from homology"/>
<evidence type="ECO:0000313" key="11">
    <source>
        <dbReference type="Proteomes" id="UP001107558"/>
    </source>
</evidence>
<organism evidence="10 11">
    <name type="scientific">Polypedilum vanderplanki</name>
    <name type="common">Sleeping chironomid midge</name>
    <dbReference type="NCBI Taxonomy" id="319348"/>
    <lineage>
        <taxon>Eukaryota</taxon>
        <taxon>Metazoa</taxon>
        <taxon>Ecdysozoa</taxon>
        <taxon>Arthropoda</taxon>
        <taxon>Hexapoda</taxon>
        <taxon>Insecta</taxon>
        <taxon>Pterygota</taxon>
        <taxon>Neoptera</taxon>
        <taxon>Endopterygota</taxon>
        <taxon>Diptera</taxon>
        <taxon>Nematocera</taxon>
        <taxon>Chironomoidea</taxon>
        <taxon>Chironomidae</taxon>
        <taxon>Chironominae</taxon>
        <taxon>Polypedilum</taxon>
        <taxon>Polypedilum</taxon>
    </lineage>
</organism>
<gene>
    <name evidence="10" type="ORF">PVAND_010649</name>
</gene>
<dbReference type="OrthoDB" id="10263094at2759"/>